<dbReference type="AlphaFoldDB" id="A0A3A6TXE4"/>
<dbReference type="OrthoDB" id="6411508at2"/>
<keyword evidence="2" id="KW-1185">Reference proteome</keyword>
<protein>
    <submittedName>
        <fullName evidence="1">Uncharacterized protein</fullName>
    </submittedName>
</protein>
<dbReference type="Proteomes" id="UP000273022">
    <property type="component" value="Unassembled WGS sequence"/>
</dbReference>
<dbReference type="EMBL" id="QYYH01000068">
    <property type="protein sequence ID" value="RJY13181.1"/>
    <property type="molecule type" value="Genomic_DNA"/>
</dbReference>
<proteinExistence type="predicted"/>
<evidence type="ECO:0000313" key="2">
    <source>
        <dbReference type="Proteomes" id="UP000273022"/>
    </source>
</evidence>
<name>A0A3A6TXE4_9GAMM</name>
<sequence length="88" mass="10157">MNRNTVKTLLSDSEKQNRQQFCDDCGISQSNMLRMMINKVTPDAGCDDDFKEVKTDHVTIRFTNTLLKRICHQAKSEGYLSQSNWIRG</sequence>
<organism evidence="1 2">
    <name type="scientific">Parashewanella spongiae</name>
    <dbReference type="NCBI Taxonomy" id="342950"/>
    <lineage>
        <taxon>Bacteria</taxon>
        <taxon>Pseudomonadati</taxon>
        <taxon>Pseudomonadota</taxon>
        <taxon>Gammaproteobacteria</taxon>
        <taxon>Alteromonadales</taxon>
        <taxon>Shewanellaceae</taxon>
        <taxon>Parashewanella</taxon>
    </lineage>
</organism>
<reference evidence="1 2" key="1">
    <citation type="submission" date="2018-09" db="EMBL/GenBank/DDBJ databases">
        <title>Phylogeny of the Shewanellaceae, and recommendation for two new genera, Pseudoshewanella and Parashewanella.</title>
        <authorList>
            <person name="Wang G."/>
        </authorList>
    </citation>
    <scope>NUCLEOTIDE SEQUENCE [LARGE SCALE GENOMIC DNA]</scope>
    <source>
        <strain evidence="1 2">KCTC 22492</strain>
    </source>
</reference>
<evidence type="ECO:0000313" key="1">
    <source>
        <dbReference type="EMBL" id="RJY13181.1"/>
    </source>
</evidence>
<accession>A0A3A6TXE4</accession>
<comment type="caution">
    <text evidence="1">The sequence shown here is derived from an EMBL/GenBank/DDBJ whole genome shotgun (WGS) entry which is preliminary data.</text>
</comment>
<dbReference type="RefSeq" id="WP_121853826.1">
    <property type="nucleotide sequence ID" value="NZ_CP037952.1"/>
</dbReference>
<gene>
    <name evidence="1" type="ORF">D5R81_11730</name>
</gene>